<name>A0A1M6CE73_9FLAO</name>
<dbReference type="RefSeq" id="WP_073314610.1">
    <property type="nucleotide sequence ID" value="NZ_FQYP01000002.1"/>
</dbReference>
<dbReference type="SUPFAM" id="SSF52266">
    <property type="entry name" value="SGNH hydrolase"/>
    <property type="match status" value="1"/>
</dbReference>
<dbReference type="InterPro" id="IPR051532">
    <property type="entry name" value="Ester_Hydrolysis_Enzymes"/>
</dbReference>
<organism evidence="2 3">
    <name type="scientific">Aquimarina spongiae</name>
    <dbReference type="NCBI Taxonomy" id="570521"/>
    <lineage>
        <taxon>Bacteria</taxon>
        <taxon>Pseudomonadati</taxon>
        <taxon>Bacteroidota</taxon>
        <taxon>Flavobacteriia</taxon>
        <taxon>Flavobacteriales</taxon>
        <taxon>Flavobacteriaceae</taxon>
        <taxon>Aquimarina</taxon>
    </lineage>
</organism>
<evidence type="ECO:0000256" key="1">
    <source>
        <dbReference type="SAM" id="SignalP"/>
    </source>
</evidence>
<dbReference type="PROSITE" id="PS51257">
    <property type="entry name" value="PROKAR_LIPOPROTEIN"/>
    <property type="match status" value="1"/>
</dbReference>
<accession>A0A1M6CE73</accession>
<reference evidence="3" key="1">
    <citation type="submission" date="2016-11" db="EMBL/GenBank/DDBJ databases">
        <authorList>
            <person name="Varghese N."/>
            <person name="Submissions S."/>
        </authorList>
    </citation>
    <scope>NUCLEOTIDE SEQUENCE [LARGE SCALE GENOMIC DNA]</scope>
    <source>
        <strain evidence="3">DSM 22623</strain>
    </source>
</reference>
<proteinExistence type="predicted"/>
<dbReference type="InterPro" id="IPR036514">
    <property type="entry name" value="SGNH_hydro_sf"/>
</dbReference>
<dbReference type="AlphaFoldDB" id="A0A1M6CE73"/>
<evidence type="ECO:0000313" key="3">
    <source>
        <dbReference type="Proteomes" id="UP000184432"/>
    </source>
</evidence>
<protein>
    <submittedName>
        <fullName evidence="2">Lysophospholipase L1</fullName>
    </submittedName>
</protein>
<gene>
    <name evidence="2" type="ORF">SAMN04488508_10273</name>
</gene>
<evidence type="ECO:0000313" key="2">
    <source>
        <dbReference type="EMBL" id="SHI59276.1"/>
    </source>
</evidence>
<dbReference type="EMBL" id="FQYP01000002">
    <property type="protein sequence ID" value="SHI59276.1"/>
    <property type="molecule type" value="Genomic_DNA"/>
</dbReference>
<dbReference type="PANTHER" id="PTHR30383:SF5">
    <property type="entry name" value="SGNH HYDROLASE-TYPE ESTERASE DOMAIN-CONTAINING PROTEIN"/>
    <property type="match status" value="1"/>
</dbReference>
<sequence length="244" mass="26867">MKIQFFYPILVFLFIFLSCSEDDNATPTTPNPSTSINKIMPLGASRVAGARPEYESYRYDLWKLLVDGAYDFDFIGTAKDEASYPDFKGLSFDIDHEGRGGINSTEILAGLNGWINEAGIPDIVLFSSPGGNDGIDNYTQTLANINAIIDAIQTANQNVTILIELPAPPLTSEQTQEFLTFYNQALQDIARIAAQRTTATSKVMTVDMQDGFNDSFLADDVHYNAAGATFIANKYFTVLKDILK</sequence>
<dbReference type="GO" id="GO:0004622">
    <property type="term" value="F:phosphatidylcholine lysophospholipase activity"/>
    <property type="evidence" value="ECO:0007669"/>
    <property type="project" value="TreeGrafter"/>
</dbReference>
<dbReference type="Gene3D" id="3.40.50.1110">
    <property type="entry name" value="SGNH hydrolase"/>
    <property type="match status" value="1"/>
</dbReference>
<dbReference type="PANTHER" id="PTHR30383">
    <property type="entry name" value="THIOESTERASE 1/PROTEASE 1/LYSOPHOSPHOLIPASE L1"/>
    <property type="match status" value="1"/>
</dbReference>
<dbReference type="OrthoDB" id="9786188at2"/>
<keyword evidence="3" id="KW-1185">Reference proteome</keyword>
<dbReference type="Proteomes" id="UP000184432">
    <property type="component" value="Unassembled WGS sequence"/>
</dbReference>
<feature type="chain" id="PRO_5013336719" evidence="1">
    <location>
        <begin position="26"/>
        <end position="244"/>
    </location>
</feature>
<dbReference type="STRING" id="570521.SAMN04488508_10273"/>
<feature type="signal peptide" evidence="1">
    <location>
        <begin position="1"/>
        <end position="25"/>
    </location>
</feature>
<keyword evidence="1" id="KW-0732">Signal</keyword>